<dbReference type="CDD" id="cd06558">
    <property type="entry name" value="crotonase-like"/>
    <property type="match status" value="1"/>
</dbReference>
<evidence type="ECO:0000256" key="6">
    <source>
        <dbReference type="ARBA" id="ARBA00023098"/>
    </source>
</evidence>
<protein>
    <recommendedName>
        <fullName evidence="5">Delta(3)-Delta(2)-enoyl-CoA isomerase</fullName>
        <ecNumber evidence="5">5.3.3.8</ecNumber>
    </recommendedName>
</protein>
<keyword evidence="8" id="KW-1185">Reference proteome</keyword>
<dbReference type="AlphaFoldDB" id="A0A200R232"/>
<sequence length="241" mass="26636">MCTLEKRGNLFLLTLTGHNEHRLNPTLIESIRTALEKVRTDAKPGSALITTAEGKFFSNGFDLAYAQAEGSPTGFHNRLLGMSNSFKQILADLISLPIPTVAAVSGHAAAAGFIFALSHDYVVMSKARGFLYMSELDIGLTFADYFMAWMKSKISSSRVRRDVLLQSMKIKAEKAVEMGIIDSAYDNQEETMKAALRLGEKLGSKKWNGEVYADIRKNTYSEISELLGLVKNYKSIVPARL</sequence>
<evidence type="ECO:0000256" key="5">
    <source>
        <dbReference type="ARBA" id="ARBA00012064"/>
    </source>
</evidence>
<dbReference type="GO" id="GO:0004165">
    <property type="term" value="F:delta(3)-delta(2)-enoyl-CoA isomerase activity"/>
    <property type="evidence" value="ECO:0007669"/>
    <property type="project" value="UniProtKB-EC"/>
</dbReference>
<evidence type="ECO:0000256" key="2">
    <source>
        <dbReference type="ARBA" id="ARBA00000765"/>
    </source>
</evidence>
<dbReference type="InParanoid" id="A0A200R232"/>
<dbReference type="PANTHER" id="PTHR11941">
    <property type="entry name" value="ENOYL-COA HYDRATASE-RELATED"/>
    <property type="match status" value="1"/>
</dbReference>
<dbReference type="EC" id="5.3.3.8" evidence="5"/>
<dbReference type="PANTHER" id="PTHR11941:SF75">
    <property type="entry name" value="ENOYL-COA HYDRATASE_ISOMERASE FAMILY PROTEIN"/>
    <property type="match status" value="1"/>
</dbReference>
<dbReference type="OMA" id="NLCAVEK"/>
<name>A0A200R232_MACCD</name>
<comment type="catalytic activity">
    <reaction evidence="2">
        <text>a (3E)-enoyl-CoA = a 4-saturated (2E)-enoyl-CoA</text>
        <dbReference type="Rhea" id="RHEA:45228"/>
        <dbReference type="ChEBI" id="CHEBI:58521"/>
        <dbReference type="ChEBI" id="CHEBI:85097"/>
        <dbReference type="EC" id="5.3.3.8"/>
    </reaction>
</comment>
<evidence type="ECO:0000256" key="1">
    <source>
        <dbReference type="ARBA" id="ARBA00000452"/>
    </source>
</evidence>
<comment type="catalytic activity">
    <reaction evidence="1">
        <text>a (3Z)-enoyl-CoA = a 4-saturated (2E)-enoyl-CoA</text>
        <dbReference type="Rhea" id="RHEA:45900"/>
        <dbReference type="ChEBI" id="CHEBI:85097"/>
        <dbReference type="ChEBI" id="CHEBI:85489"/>
        <dbReference type="EC" id="5.3.3.8"/>
    </reaction>
</comment>
<reference evidence="7 8" key="1">
    <citation type="journal article" date="2017" name="Mol. Plant">
        <title>The Genome of Medicinal Plant Macleaya cordata Provides New Insights into Benzylisoquinoline Alkaloids Metabolism.</title>
        <authorList>
            <person name="Liu X."/>
            <person name="Liu Y."/>
            <person name="Huang P."/>
            <person name="Ma Y."/>
            <person name="Qing Z."/>
            <person name="Tang Q."/>
            <person name="Cao H."/>
            <person name="Cheng P."/>
            <person name="Zheng Y."/>
            <person name="Yuan Z."/>
            <person name="Zhou Y."/>
            <person name="Liu J."/>
            <person name="Tang Z."/>
            <person name="Zhuo Y."/>
            <person name="Zhang Y."/>
            <person name="Yu L."/>
            <person name="Huang J."/>
            <person name="Yang P."/>
            <person name="Peng Q."/>
            <person name="Zhang J."/>
            <person name="Jiang W."/>
            <person name="Zhang Z."/>
            <person name="Lin K."/>
            <person name="Ro D.K."/>
            <person name="Chen X."/>
            <person name="Xiong X."/>
            <person name="Shang Y."/>
            <person name="Huang S."/>
            <person name="Zeng J."/>
        </authorList>
    </citation>
    <scope>NUCLEOTIDE SEQUENCE [LARGE SCALE GENOMIC DNA]</scope>
    <source>
        <strain evidence="8">cv. BLH2017</strain>
        <tissue evidence="7">Root</tissue>
    </source>
</reference>
<dbReference type="Pfam" id="PF00378">
    <property type="entry name" value="ECH_1"/>
    <property type="match status" value="1"/>
</dbReference>
<dbReference type="OrthoDB" id="410701at2759"/>
<dbReference type="EMBL" id="MVGT01000481">
    <property type="protein sequence ID" value="OVA16779.1"/>
    <property type="molecule type" value="Genomic_DNA"/>
</dbReference>
<accession>A0A200R232</accession>
<dbReference type="FunFam" id="3.90.226.10:FF:000049">
    <property type="entry name" value="Enoyl-CoA delta isomerase 3"/>
    <property type="match status" value="1"/>
</dbReference>
<comment type="caution">
    <text evidence="7">The sequence shown here is derived from an EMBL/GenBank/DDBJ whole genome shotgun (WGS) entry which is preliminary data.</text>
</comment>
<evidence type="ECO:0000256" key="3">
    <source>
        <dbReference type="ARBA" id="ARBA00005005"/>
    </source>
</evidence>
<organism evidence="7 8">
    <name type="scientific">Macleaya cordata</name>
    <name type="common">Five-seeded plume-poppy</name>
    <name type="synonym">Bocconia cordata</name>
    <dbReference type="NCBI Taxonomy" id="56857"/>
    <lineage>
        <taxon>Eukaryota</taxon>
        <taxon>Viridiplantae</taxon>
        <taxon>Streptophyta</taxon>
        <taxon>Embryophyta</taxon>
        <taxon>Tracheophyta</taxon>
        <taxon>Spermatophyta</taxon>
        <taxon>Magnoliopsida</taxon>
        <taxon>Ranunculales</taxon>
        <taxon>Papaveraceae</taxon>
        <taxon>Papaveroideae</taxon>
        <taxon>Macleaya</taxon>
    </lineage>
</organism>
<gene>
    <name evidence="7" type="ORF">BVC80_1543g234</name>
</gene>
<dbReference type="SUPFAM" id="SSF52096">
    <property type="entry name" value="ClpP/crotonase"/>
    <property type="match status" value="1"/>
</dbReference>
<comment type="similarity">
    <text evidence="4">Belongs to the enoyl-CoA hydratase/isomerase family.</text>
</comment>
<evidence type="ECO:0000313" key="8">
    <source>
        <dbReference type="Proteomes" id="UP000195402"/>
    </source>
</evidence>
<dbReference type="Gene3D" id="3.90.226.10">
    <property type="entry name" value="2-enoyl-CoA Hydratase, Chain A, domain 1"/>
    <property type="match status" value="1"/>
</dbReference>
<dbReference type="GO" id="GO:0006635">
    <property type="term" value="P:fatty acid beta-oxidation"/>
    <property type="evidence" value="ECO:0007669"/>
    <property type="project" value="TreeGrafter"/>
</dbReference>
<dbReference type="InterPro" id="IPR001753">
    <property type="entry name" value="Enoyl-CoA_hydra/iso"/>
</dbReference>
<dbReference type="GO" id="GO:0005777">
    <property type="term" value="C:peroxisome"/>
    <property type="evidence" value="ECO:0007669"/>
    <property type="project" value="TreeGrafter"/>
</dbReference>
<evidence type="ECO:0000313" key="7">
    <source>
        <dbReference type="EMBL" id="OVA16779.1"/>
    </source>
</evidence>
<evidence type="ECO:0000256" key="4">
    <source>
        <dbReference type="ARBA" id="ARBA00005254"/>
    </source>
</evidence>
<keyword evidence="6" id="KW-0443">Lipid metabolism</keyword>
<dbReference type="STRING" id="56857.A0A200R232"/>
<dbReference type="FunCoup" id="A0A200R232">
    <property type="interactions" value="439"/>
</dbReference>
<proteinExistence type="inferred from homology"/>
<comment type="pathway">
    <text evidence="3">Lipid metabolism; fatty acid beta-oxidation.</text>
</comment>
<dbReference type="Proteomes" id="UP000195402">
    <property type="component" value="Unassembled WGS sequence"/>
</dbReference>
<dbReference type="InterPro" id="IPR029045">
    <property type="entry name" value="ClpP/crotonase-like_dom_sf"/>
</dbReference>